<feature type="transmembrane region" description="Helical" evidence="1">
    <location>
        <begin position="12"/>
        <end position="36"/>
    </location>
</feature>
<keyword evidence="1" id="KW-1133">Transmembrane helix</keyword>
<evidence type="ECO:0000256" key="1">
    <source>
        <dbReference type="SAM" id="Phobius"/>
    </source>
</evidence>
<keyword evidence="1" id="KW-0812">Transmembrane</keyword>
<dbReference type="RefSeq" id="XP_064850568.1">
    <property type="nucleotide sequence ID" value="XM_064994496.1"/>
</dbReference>
<keyword evidence="1" id="KW-0472">Membrane</keyword>
<reference evidence="2 3" key="1">
    <citation type="journal article" date="2023" name="Elife">
        <title>Identification of key yeast species and microbe-microbe interactions impacting larval growth of Drosophila in the wild.</title>
        <authorList>
            <person name="Mure A."/>
            <person name="Sugiura Y."/>
            <person name="Maeda R."/>
            <person name="Honda K."/>
            <person name="Sakurai N."/>
            <person name="Takahashi Y."/>
            <person name="Watada M."/>
            <person name="Katoh T."/>
            <person name="Gotoh A."/>
            <person name="Gotoh Y."/>
            <person name="Taniguchi I."/>
            <person name="Nakamura K."/>
            <person name="Hayashi T."/>
            <person name="Katayama T."/>
            <person name="Uemura T."/>
            <person name="Hattori Y."/>
        </authorList>
    </citation>
    <scope>NUCLEOTIDE SEQUENCE [LARGE SCALE GENOMIC DNA]</scope>
    <source>
        <strain evidence="2 3">SC-9</strain>
    </source>
</reference>
<protein>
    <submittedName>
        <fullName evidence="2">Uncharacterized protein</fullName>
    </submittedName>
</protein>
<proteinExistence type="predicted"/>
<keyword evidence="3" id="KW-1185">Reference proteome</keyword>
<dbReference type="AlphaFoldDB" id="A0AAV5QHD1"/>
<evidence type="ECO:0000313" key="2">
    <source>
        <dbReference type="EMBL" id="GMM33568.1"/>
    </source>
</evidence>
<dbReference type="Proteomes" id="UP001360560">
    <property type="component" value="Unassembled WGS sequence"/>
</dbReference>
<name>A0AAV5QHD1_9ASCO</name>
<evidence type="ECO:0000313" key="3">
    <source>
        <dbReference type="Proteomes" id="UP001360560"/>
    </source>
</evidence>
<gene>
    <name evidence="2" type="ORF">DASC09_008930</name>
</gene>
<comment type="caution">
    <text evidence="2">The sequence shown here is derived from an EMBL/GenBank/DDBJ whole genome shotgun (WGS) entry which is preliminary data.</text>
</comment>
<dbReference type="GeneID" id="90071547"/>
<organism evidence="2 3">
    <name type="scientific">Saccharomycopsis crataegensis</name>
    <dbReference type="NCBI Taxonomy" id="43959"/>
    <lineage>
        <taxon>Eukaryota</taxon>
        <taxon>Fungi</taxon>
        <taxon>Dikarya</taxon>
        <taxon>Ascomycota</taxon>
        <taxon>Saccharomycotina</taxon>
        <taxon>Saccharomycetes</taxon>
        <taxon>Saccharomycopsidaceae</taxon>
        <taxon>Saccharomycopsis</taxon>
    </lineage>
</organism>
<dbReference type="EMBL" id="BTFZ01000002">
    <property type="protein sequence ID" value="GMM33568.1"/>
    <property type="molecule type" value="Genomic_DNA"/>
</dbReference>
<accession>A0AAV5QHD1</accession>
<sequence>MSDTAPTSPLSYAAGASITYVTYMALLASGVAIAFWGNNSKSSFLAANKTQKALPLALNFLASGMYQSI</sequence>